<reference evidence="3" key="1">
    <citation type="submission" date="2015-07" db="EMBL/GenBank/DDBJ databases">
        <authorList>
            <person name="Teixeira M.M."/>
            <person name="Souza R.C."/>
            <person name="Almeida L.G."/>
            <person name="Vicente V.A."/>
            <person name="de Hoog S."/>
            <person name="Bocca A.L."/>
            <person name="de Almeida S.R."/>
            <person name="Vasconcelos A.T."/>
            <person name="Felipe M.S."/>
        </authorList>
    </citation>
    <scope>NUCLEOTIDE SEQUENCE [LARGE SCALE GENOMIC DNA]</scope>
    <source>
        <strain evidence="3">KSF</strain>
    </source>
</reference>
<dbReference type="EMBL" id="LGRB01000008">
    <property type="protein sequence ID" value="OCT54031.1"/>
    <property type="molecule type" value="Genomic_DNA"/>
</dbReference>
<dbReference type="OrthoDB" id="4155399at2759"/>
<feature type="compositionally biased region" description="Pro residues" evidence="1">
    <location>
        <begin position="65"/>
        <end position="76"/>
    </location>
</feature>
<keyword evidence="3" id="KW-1185">Reference proteome</keyword>
<evidence type="ECO:0000256" key="1">
    <source>
        <dbReference type="SAM" id="MobiDB-lite"/>
    </source>
</evidence>
<feature type="compositionally biased region" description="Pro residues" evidence="1">
    <location>
        <begin position="146"/>
        <end position="172"/>
    </location>
</feature>
<organism evidence="2 3">
    <name type="scientific">Cladophialophora carrionii</name>
    <dbReference type="NCBI Taxonomy" id="86049"/>
    <lineage>
        <taxon>Eukaryota</taxon>
        <taxon>Fungi</taxon>
        <taxon>Dikarya</taxon>
        <taxon>Ascomycota</taxon>
        <taxon>Pezizomycotina</taxon>
        <taxon>Eurotiomycetes</taxon>
        <taxon>Chaetothyriomycetidae</taxon>
        <taxon>Chaetothyriales</taxon>
        <taxon>Herpotrichiellaceae</taxon>
        <taxon>Cladophialophora</taxon>
    </lineage>
</organism>
<comment type="caution">
    <text evidence="2">The sequence shown here is derived from an EMBL/GenBank/DDBJ whole genome shotgun (WGS) entry which is preliminary data.</text>
</comment>
<sequence>MSLQGDSIFTHVRTKLRQSRSSVMLTTPSQYPYRDSGWDDVPVAYRPVERAEYRAVNGYYLDRPLPGPPPGPPPRPRTMSPQSFHEVRASLDVGNLRIPAPRTHRTRSAEMAQRRWSGLDGREMDFQNKDTSVNIAIALPPDHLEPPPPYSRYDVPPAPGYPPRPRSQPPPTLTTRYVKPYDPIDYIGVPTHGVRRPVGDVPVIAAPQPPTPVSPLNTLDLQYLAMRRRPTAENNVTLDGLLSHPMLQQGSH</sequence>
<evidence type="ECO:0000313" key="3">
    <source>
        <dbReference type="Proteomes" id="UP000094526"/>
    </source>
</evidence>
<dbReference type="AlphaFoldDB" id="A0A1C1CZZ9"/>
<dbReference type="VEuPathDB" id="FungiDB:CLCR_10728"/>
<protein>
    <submittedName>
        <fullName evidence="2">Uncharacterized protein</fullName>
    </submittedName>
</protein>
<gene>
    <name evidence="2" type="ORF">CLCR_10728</name>
</gene>
<evidence type="ECO:0000313" key="2">
    <source>
        <dbReference type="EMBL" id="OCT54031.1"/>
    </source>
</evidence>
<accession>A0A1C1CZZ9</accession>
<feature type="region of interest" description="Disordered" evidence="1">
    <location>
        <begin position="139"/>
        <end position="174"/>
    </location>
</feature>
<dbReference type="VEuPathDB" id="FungiDB:G647_00929"/>
<proteinExistence type="predicted"/>
<dbReference type="Proteomes" id="UP000094526">
    <property type="component" value="Unassembled WGS sequence"/>
</dbReference>
<name>A0A1C1CZZ9_9EURO</name>
<feature type="region of interest" description="Disordered" evidence="1">
    <location>
        <begin position="62"/>
        <end position="81"/>
    </location>
</feature>